<accession>X0ZZ16</accession>
<protein>
    <submittedName>
        <fullName evidence="2">Uncharacterized protein</fullName>
    </submittedName>
</protein>
<gene>
    <name evidence="2" type="ORF">S01H4_30571</name>
</gene>
<feature type="compositionally biased region" description="Basic and acidic residues" evidence="1">
    <location>
        <begin position="9"/>
        <end position="23"/>
    </location>
</feature>
<name>X0ZZ16_9ZZZZ</name>
<feature type="non-terminal residue" evidence="2">
    <location>
        <position position="1"/>
    </location>
</feature>
<dbReference type="EMBL" id="BART01015793">
    <property type="protein sequence ID" value="GAG75090.1"/>
    <property type="molecule type" value="Genomic_DNA"/>
</dbReference>
<dbReference type="AlphaFoldDB" id="X0ZZ16"/>
<evidence type="ECO:0000256" key="1">
    <source>
        <dbReference type="SAM" id="MobiDB-lite"/>
    </source>
</evidence>
<organism evidence="2">
    <name type="scientific">marine sediment metagenome</name>
    <dbReference type="NCBI Taxonomy" id="412755"/>
    <lineage>
        <taxon>unclassified sequences</taxon>
        <taxon>metagenomes</taxon>
        <taxon>ecological metagenomes</taxon>
    </lineage>
</organism>
<sequence>PKPTTTTKETPKLEDPPEDKEVKPSPPVTDSFT</sequence>
<feature type="region of interest" description="Disordered" evidence="1">
    <location>
        <begin position="1"/>
        <end position="33"/>
    </location>
</feature>
<comment type="caution">
    <text evidence="2">The sequence shown here is derived from an EMBL/GenBank/DDBJ whole genome shotgun (WGS) entry which is preliminary data.</text>
</comment>
<evidence type="ECO:0000313" key="2">
    <source>
        <dbReference type="EMBL" id="GAG75090.1"/>
    </source>
</evidence>
<proteinExistence type="predicted"/>
<reference evidence="2" key="1">
    <citation type="journal article" date="2014" name="Front. Microbiol.">
        <title>High frequency of phylogenetically diverse reductive dehalogenase-homologous genes in deep subseafloor sedimentary metagenomes.</title>
        <authorList>
            <person name="Kawai M."/>
            <person name="Futagami T."/>
            <person name="Toyoda A."/>
            <person name="Takaki Y."/>
            <person name="Nishi S."/>
            <person name="Hori S."/>
            <person name="Arai W."/>
            <person name="Tsubouchi T."/>
            <person name="Morono Y."/>
            <person name="Uchiyama I."/>
            <person name="Ito T."/>
            <person name="Fujiyama A."/>
            <person name="Inagaki F."/>
            <person name="Takami H."/>
        </authorList>
    </citation>
    <scope>NUCLEOTIDE SEQUENCE</scope>
    <source>
        <strain evidence="2">Expedition CK06-06</strain>
    </source>
</reference>